<evidence type="ECO:0000256" key="1">
    <source>
        <dbReference type="ARBA" id="ARBA00001049"/>
    </source>
</evidence>
<evidence type="ECO:0000313" key="9">
    <source>
        <dbReference type="Proteomes" id="UP000321058"/>
    </source>
</evidence>
<reference evidence="8 9" key="1">
    <citation type="submission" date="2019-07" db="EMBL/GenBank/DDBJ databases">
        <title>Whole genome shotgun sequence of Reyranella soli NBRC 108950.</title>
        <authorList>
            <person name="Hosoyama A."/>
            <person name="Uohara A."/>
            <person name="Ohji S."/>
            <person name="Ichikawa N."/>
        </authorList>
    </citation>
    <scope>NUCLEOTIDE SEQUENCE [LARGE SCALE GENOMIC DNA]</scope>
    <source>
        <strain evidence="8 9">NBRC 108950</strain>
    </source>
</reference>
<evidence type="ECO:0000256" key="6">
    <source>
        <dbReference type="RuleBase" id="RU368036"/>
    </source>
</evidence>
<dbReference type="Pfam" id="PF01019">
    <property type="entry name" value="G_glu_transpept"/>
    <property type="match status" value="1"/>
</dbReference>
<dbReference type="EMBL" id="BKAJ01000096">
    <property type="protein sequence ID" value="GEP58245.1"/>
    <property type="molecule type" value="Genomic_DNA"/>
</dbReference>
<organism evidence="8 9">
    <name type="scientific">Reyranella soli</name>
    <dbReference type="NCBI Taxonomy" id="1230389"/>
    <lineage>
        <taxon>Bacteria</taxon>
        <taxon>Pseudomonadati</taxon>
        <taxon>Pseudomonadota</taxon>
        <taxon>Alphaproteobacteria</taxon>
        <taxon>Hyphomicrobiales</taxon>
        <taxon>Reyranellaceae</taxon>
        <taxon>Reyranella</taxon>
    </lineage>
</organism>
<evidence type="ECO:0000313" key="8">
    <source>
        <dbReference type="EMBL" id="GEP58245.1"/>
    </source>
</evidence>
<dbReference type="InterPro" id="IPR000101">
    <property type="entry name" value="GGT_peptidase"/>
</dbReference>
<dbReference type="Proteomes" id="UP000321058">
    <property type="component" value="Unassembled WGS sequence"/>
</dbReference>
<dbReference type="PANTHER" id="PTHR43881">
    <property type="entry name" value="GAMMA-GLUTAMYLTRANSPEPTIDASE (AFU_ORTHOLOGUE AFUA_4G13580)"/>
    <property type="match status" value="1"/>
</dbReference>
<comment type="subunit">
    <text evidence="6">This enzyme consists of two polypeptide chains, which are synthesized in precursor form from a single polypeptide.</text>
</comment>
<evidence type="ECO:0000256" key="7">
    <source>
        <dbReference type="SAM" id="MobiDB-lite"/>
    </source>
</evidence>
<keyword evidence="9" id="KW-1185">Reference proteome</keyword>
<dbReference type="Gene3D" id="3.60.20.40">
    <property type="match status" value="1"/>
</dbReference>
<dbReference type="InterPro" id="IPR029055">
    <property type="entry name" value="Ntn_hydrolases_N"/>
</dbReference>
<proteinExistence type="inferred from homology"/>
<comment type="catalytic activity">
    <reaction evidence="3 6">
        <text>an N-terminal (5-L-glutamyl)-[peptide] + an alpha-amino acid = 5-L-glutamyl amino acid + an N-terminal L-alpha-aminoacyl-[peptide]</text>
        <dbReference type="Rhea" id="RHEA:23904"/>
        <dbReference type="Rhea" id="RHEA-COMP:9780"/>
        <dbReference type="Rhea" id="RHEA-COMP:9795"/>
        <dbReference type="ChEBI" id="CHEBI:77644"/>
        <dbReference type="ChEBI" id="CHEBI:78597"/>
        <dbReference type="ChEBI" id="CHEBI:78599"/>
        <dbReference type="ChEBI" id="CHEBI:78608"/>
        <dbReference type="EC" id="2.3.2.2"/>
    </reaction>
</comment>
<sequence>MIEFSAGRPATRSPHGMVTSPHALASRAGADVLRDGGTAVDAAVATSAALSVLYPHMTGVGGDAFWLIYDAAADAVRYIDGGGRATSRGTIEAFQRRGLDEVPYRGPLPGTLTVPGSVASWSMAHAAYGRLPLRRCLESAIGYARDGFPVTARLAHWRDATRQDLAKSPEAATIFLKEGPTLTNADLARTLEAIASDGWYGFYDGEVARELVRYSDANDGFFTAADLLAQSARWGEPLMGRYRDVTIYETPAPTQGFAVLKMLNLLEPFELHKKPFLGPDAVHFMVQAKQIAYHDRDRHLADPRFADVPMDRLISKDYADERRALMDPERALPWDRIPSYGSLSGDTVYIAVVDKAGNAVSLIHSIYGSFGAAVVAGRTGVVLQNRSAYFSLDPKSPNRVEPGKTPLHTLIASLAFRNDKLWAAVGCMGADGQPQIHMQVYSALIDHGLDIQQALDMPRFLSGRFGLLEPRDTLHIEARFPSETIAELDRRGHLLDRWGDWDETAGHAHGITIDPATGERLGGADPRSDGEAVGC</sequence>
<feature type="compositionally biased region" description="Basic and acidic residues" evidence="7">
    <location>
        <begin position="526"/>
        <end position="535"/>
    </location>
</feature>
<gene>
    <name evidence="8" type="primary">ggt_3</name>
    <name evidence="8" type="ORF">RSO01_54110</name>
</gene>
<dbReference type="PANTHER" id="PTHR43881:SF5">
    <property type="entry name" value="GAMMA-GLUTAMYLTRANSPEPTIDASE"/>
    <property type="match status" value="1"/>
</dbReference>
<dbReference type="EC" id="2.3.2.2" evidence="6"/>
<dbReference type="UniPathway" id="UPA00204"/>
<keyword evidence="6" id="KW-0808">Transferase</keyword>
<evidence type="ECO:0000256" key="4">
    <source>
        <dbReference type="PIRSR" id="PIRSR600101-1"/>
    </source>
</evidence>
<dbReference type="SUPFAM" id="SSF56235">
    <property type="entry name" value="N-terminal nucleophile aminohydrolases (Ntn hydrolases)"/>
    <property type="match status" value="1"/>
</dbReference>
<dbReference type="GO" id="GO:0103068">
    <property type="term" value="F:leukotriene C4 gamma-glutamyl transferase activity"/>
    <property type="evidence" value="ECO:0007669"/>
    <property type="project" value="UniProtKB-EC"/>
</dbReference>
<dbReference type="InterPro" id="IPR043138">
    <property type="entry name" value="GGT_lsub"/>
</dbReference>
<comment type="pathway">
    <text evidence="6">Sulfur metabolism; glutathione metabolism.</text>
</comment>
<keyword evidence="6" id="KW-0012">Acyltransferase</keyword>
<evidence type="ECO:0000256" key="2">
    <source>
        <dbReference type="ARBA" id="ARBA00001089"/>
    </source>
</evidence>
<accession>A0A512NH55</accession>
<dbReference type="Gene3D" id="1.10.246.130">
    <property type="match status" value="1"/>
</dbReference>
<dbReference type="PRINTS" id="PR01210">
    <property type="entry name" value="GGTRANSPTASE"/>
</dbReference>
<keyword evidence="6" id="KW-0865">Zymogen</keyword>
<comment type="caution">
    <text evidence="8">The sequence shown here is derived from an EMBL/GenBank/DDBJ whole genome shotgun (WGS) entry which is preliminary data.</text>
</comment>
<keyword evidence="6" id="KW-0378">Hydrolase</keyword>
<evidence type="ECO:0000256" key="3">
    <source>
        <dbReference type="ARBA" id="ARBA00047417"/>
    </source>
</evidence>
<feature type="active site" description="Nucleophile" evidence="4">
    <location>
        <position position="347"/>
    </location>
</feature>
<comment type="PTM">
    <text evidence="6">Cleaved by autocatalysis into a large and a small subunit.</text>
</comment>
<comment type="similarity">
    <text evidence="6">Belongs to the gamma-glutamyltransferase family.</text>
</comment>
<dbReference type="InterPro" id="IPR043137">
    <property type="entry name" value="GGT_ssub_C"/>
</dbReference>
<feature type="region of interest" description="Disordered" evidence="7">
    <location>
        <begin position="509"/>
        <end position="535"/>
    </location>
</feature>
<feature type="binding site" evidence="5">
    <location>
        <position position="430"/>
    </location>
    <ligand>
        <name>L-glutamate</name>
        <dbReference type="ChEBI" id="CHEBI:29985"/>
    </ligand>
</feature>
<comment type="catalytic activity">
    <reaction evidence="2 6">
        <text>glutathione + H2O = L-cysteinylglycine + L-glutamate</text>
        <dbReference type="Rhea" id="RHEA:28807"/>
        <dbReference type="ChEBI" id="CHEBI:15377"/>
        <dbReference type="ChEBI" id="CHEBI:29985"/>
        <dbReference type="ChEBI" id="CHEBI:57925"/>
        <dbReference type="ChEBI" id="CHEBI:61694"/>
        <dbReference type="EC" id="3.4.19.13"/>
    </reaction>
</comment>
<evidence type="ECO:0000256" key="5">
    <source>
        <dbReference type="PIRSR" id="PIRSR600101-2"/>
    </source>
</evidence>
<name>A0A512NH55_9HYPH</name>
<feature type="region of interest" description="Disordered" evidence="7">
    <location>
        <begin position="1"/>
        <end position="21"/>
    </location>
</feature>
<keyword evidence="6" id="KW-0317">Glutathione biosynthesis</keyword>
<dbReference type="RefSeq" id="WP_147153289.1">
    <property type="nucleotide sequence ID" value="NZ_BKAJ01000096.1"/>
</dbReference>
<protein>
    <recommendedName>
        <fullName evidence="6">Glutathione hydrolase proenzyme</fullName>
        <ecNumber evidence="6">2.3.2.2</ecNumber>
        <ecNumber evidence="6">3.4.19.13</ecNumber>
    </recommendedName>
    <component>
        <recommendedName>
            <fullName evidence="6">Glutathione hydrolase large chain</fullName>
        </recommendedName>
    </component>
    <component>
        <recommendedName>
            <fullName evidence="6">Glutathione hydrolase small chain</fullName>
        </recommendedName>
    </component>
</protein>
<dbReference type="GO" id="GO:0006751">
    <property type="term" value="P:glutathione catabolic process"/>
    <property type="evidence" value="ECO:0007669"/>
    <property type="project" value="UniProtKB-UniRule"/>
</dbReference>
<comment type="catalytic activity">
    <reaction evidence="1 6">
        <text>an S-substituted glutathione + H2O = an S-substituted L-cysteinylglycine + L-glutamate</text>
        <dbReference type="Rhea" id="RHEA:59468"/>
        <dbReference type="ChEBI" id="CHEBI:15377"/>
        <dbReference type="ChEBI" id="CHEBI:29985"/>
        <dbReference type="ChEBI" id="CHEBI:90779"/>
        <dbReference type="ChEBI" id="CHEBI:143103"/>
        <dbReference type="EC" id="3.4.19.13"/>
    </reaction>
</comment>
<dbReference type="EC" id="3.4.19.13" evidence="6"/>
<dbReference type="GO" id="GO:0036374">
    <property type="term" value="F:glutathione hydrolase activity"/>
    <property type="evidence" value="ECO:0007669"/>
    <property type="project" value="UniProtKB-UniRule"/>
</dbReference>
<dbReference type="InterPro" id="IPR052896">
    <property type="entry name" value="GGT-like_enzyme"/>
</dbReference>
<dbReference type="GO" id="GO:0006750">
    <property type="term" value="P:glutathione biosynthetic process"/>
    <property type="evidence" value="ECO:0007669"/>
    <property type="project" value="UniProtKB-KW"/>
</dbReference>
<dbReference type="OrthoDB" id="9781342at2"/>
<dbReference type="NCBIfam" id="TIGR00066">
    <property type="entry name" value="g_glut_trans"/>
    <property type="match status" value="1"/>
</dbReference>
<dbReference type="AlphaFoldDB" id="A0A512NH55"/>